<organism evidence="4 5">
    <name type="scientific">Clohesyomyces aquaticus</name>
    <dbReference type="NCBI Taxonomy" id="1231657"/>
    <lineage>
        <taxon>Eukaryota</taxon>
        <taxon>Fungi</taxon>
        <taxon>Dikarya</taxon>
        <taxon>Ascomycota</taxon>
        <taxon>Pezizomycotina</taxon>
        <taxon>Dothideomycetes</taxon>
        <taxon>Pleosporomycetidae</taxon>
        <taxon>Pleosporales</taxon>
        <taxon>Lindgomycetaceae</taxon>
        <taxon>Clohesyomyces</taxon>
    </lineage>
</organism>
<dbReference type="PROSITE" id="PS50088">
    <property type="entry name" value="ANK_REPEAT"/>
    <property type="match status" value="3"/>
</dbReference>
<feature type="repeat" description="ANK" evidence="3">
    <location>
        <begin position="193"/>
        <end position="225"/>
    </location>
</feature>
<sequence>MRLANTMLLSRSSQQHSSIFPTLMSRILSEDYASKIARDICRCPICEPSKEETDILAHLARHGDVAGTFLASLGRLQQHKTLCNRKSDEAVKEWSHVMKLGAELRSHIKVVLTDFGLHDDLPTVSRDAPLFLSQAISWWTQGWKKLSETGEARVDCLGRTWLQFVLDENPFSFNIFALDNIKRECRLNAQDILGRTPLHIACQGEAAVSVARLLEFGASATSKTIYGMQPLHYAASMGHPDTCETLLRTAEADSNALDARGYPALLYAVEKKHHHTIKILLAEHKIDPNITGPGNRAPLAHATIEGDIESVRMLLDRGADPNIRDDAGSPIFGHTIQDSTIELLKLFGAQQSILINSTGSSGETAVHLAVYFEQPEALQYLINHKDSQGQRNVDLNCPDDYGDTPLMSAASASRAEIIKMLLNEPSVSLNHRNNRQKTVFDIAQDRGHTEILQLLKDEFARRNSLNMAATPISRSAWPSLPFPDHSQPVGYLGTSDIQQPQTEGFFNFASAASSYVTIV</sequence>
<evidence type="ECO:0000256" key="2">
    <source>
        <dbReference type="ARBA" id="ARBA00023043"/>
    </source>
</evidence>
<dbReference type="Proteomes" id="UP000193144">
    <property type="component" value="Unassembled WGS sequence"/>
</dbReference>
<dbReference type="OrthoDB" id="539213at2759"/>
<dbReference type="Pfam" id="PF00023">
    <property type="entry name" value="Ank"/>
    <property type="match status" value="2"/>
</dbReference>
<accession>A0A1Y2A580</accession>
<dbReference type="AlphaFoldDB" id="A0A1Y2A580"/>
<evidence type="ECO:0000256" key="1">
    <source>
        <dbReference type="ARBA" id="ARBA00022737"/>
    </source>
</evidence>
<feature type="repeat" description="ANK" evidence="3">
    <location>
        <begin position="226"/>
        <end position="259"/>
    </location>
</feature>
<dbReference type="InterPro" id="IPR002110">
    <property type="entry name" value="Ankyrin_rpt"/>
</dbReference>
<proteinExistence type="predicted"/>
<dbReference type="STRING" id="1231657.A0A1Y2A580"/>
<evidence type="ECO:0000313" key="4">
    <source>
        <dbReference type="EMBL" id="ORY17652.1"/>
    </source>
</evidence>
<evidence type="ECO:0000313" key="5">
    <source>
        <dbReference type="Proteomes" id="UP000193144"/>
    </source>
</evidence>
<dbReference type="PANTHER" id="PTHR24198:SF165">
    <property type="entry name" value="ANKYRIN REPEAT-CONTAINING PROTEIN-RELATED"/>
    <property type="match status" value="1"/>
</dbReference>
<dbReference type="EMBL" id="MCFA01000011">
    <property type="protein sequence ID" value="ORY17652.1"/>
    <property type="molecule type" value="Genomic_DNA"/>
</dbReference>
<keyword evidence="1" id="KW-0677">Repeat</keyword>
<dbReference type="SMART" id="SM00248">
    <property type="entry name" value="ANK"/>
    <property type="match status" value="7"/>
</dbReference>
<dbReference type="PROSITE" id="PS50297">
    <property type="entry name" value="ANK_REP_REGION"/>
    <property type="match status" value="1"/>
</dbReference>
<dbReference type="PANTHER" id="PTHR24198">
    <property type="entry name" value="ANKYRIN REPEAT AND PROTEIN KINASE DOMAIN-CONTAINING PROTEIN"/>
    <property type="match status" value="1"/>
</dbReference>
<gene>
    <name evidence="4" type="ORF">BCR34DRAFT_631568</name>
</gene>
<dbReference type="PRINTS" id="PR01415">
    <property type="entry name" value="ANKYRIN"/>
</dbReference>
<comment type="caution">
    <text evidence="4">The sequence shown here is derived from an EMBL/GenBank/DDBJ whole genome shotgun (WGS) entry which is preliminary data.</text>
</comment>
<dbReference type="SUPFAM" id="SSF48403">
    <property type="entry name" value="Ankyrin repeat"/>
    <property type="match status" value="1"/>
</dbReference>
<protein>
    <submittedName>
        <fullName evidence="4">Ankyrin repeat-containing domain protein</fullName>
    </submittedName>
</protein>
<dbReference type="InterPro" id="IPR036770">
    <property type="entry name" value="Ankyrin_rpt-contain_sf"/>
</dbReference>
<keyword evidence="2 3" id="KW-0040">ANK repeat</keyword>
<keyword evidence="5" id="KW-1185">Reference proteome</keyword>
<feature type="repeat" description="ANK" evidence="3">
    <location>
        <begin position="294"/>
        <end position="326"/>
    </location>
</feature>
<reference evidence="4 5" key="1">
    <citation type="submission" date="2016-07" db="EMBL/GenBank/DDBJ databases">
        <title>Pervasive Adenine N6-methylation of Active Genes in Fungi.</title>
        <authorList>
            <consortium name="DOE Joint Genome Institute"/>
            <person name="Mondo S.J."/>
            <person name="Dannebaum R.O."/>
            <person name="Kuo R.C."/>
            <person name="Labutti K."/>
            <person name="Haridas S."/>
            <person name="Kuo A."/>
            <person name="Salamov A."/>
            <person name="Ahrendt S.R."/>
            <person name="Lipzen A."/>
            <person name="Sullivan W."/>
            <person name="Andreopoulos W.B."/>
            <person name="Clum A."/>
            <person name="Lindquist E."/>
            <person name="Daum C."/>
            <person name="Ramamoorthy G.K."/>
            <person name="Gryganskyi A."/>
            <person name="Culley D."/>
            <person name="Magnuson J.K."/>
            <person name="James T.Y."/>
            <person name="O'Malley M.A."/>
            <person name="Stajich J.E."/>
            <person name="Spatafora J.W."/>
            <person name="Visel A."/>
            <person name="Grigoriev I.V."/>
        </authorList>
    </citation>
    <scope>NUCLEOTIDE SEQUENCE [LARGE SCALE GENOMIC DNA]</scope>
    <source>
        <strain evidence="4 5">CBS 115471</strain>
    </source>
</reference>
<dbReference type="Pfam" id="PF12796">
    <property type="entry name" value="Ank_2"/>
    <property type="match status" value="2"/>
</dbReference>
<name>A0A1Y2A580_9PLEO</name>
<evidence type="ECO:0000256" key="3">
    <source>
        <dbReference type="PROSITE-ProRule" id="PRU00023"/>
    </source>
</evidence>
<dbReference type="Gene3D" id="1.25.40.20">
    <property type="entry name" value="Ankyrin repeat-containing domain"/>
    <property type="match status" value="2"/>
</dbReference>